<accession>A0AAD7MKC3</accession>
<evidence type="ECO:0000259" key="3">
    <source>
        <dbReference type="PROSITE" id="PS50828"/>
    </source>
</evidence>
<gene>
    <name evidence="4" type="ORF">B0H16DRAFT_1603805</name>
</gene>
<dbReference type="Proteomes" id="UP001215598">
    <property type="component" value="Unassembled WGS sequence"/>
</dbReference>
<evidence type="ECO:0000313" key="5">
    <source>
        <dbReference type="Proteomes" id="UP001215598"/>
    </source>
</evidence>
<dbReference type="InterPro" id="IPR002625">
    <property type="entry name" value="Smr_dom"/>
</dbReference>
<feature type="chain" id="PRO_5042153367" description="Smr domain-containing protein" evidence="2">
    <location>
        <begin position="23"/>
        <end position="354"/>
    </location>
</feature>
<dbReference type="SUPFAM" id="SSF160443">
    <property type="entry name" value="SMR domain-like"/>
    <property type="match status" value="1"/>
</dbReference>
<dbReference type="Pfam" id="PF01713">
    <property type="entry name" value="Smr"/>
    <property type="match status" value="1"/>
</dbReference>
<dbReference type="Gene3D" id="3.30.1370.110">
    <property type="match status" value="1"/>
</dbReference>
<feature type="region of interest" description="Disordered" evidence="1">
    <location>
        <begin position="24"/>
        <end position="97"/>
    </location>
</feature>
<protein>
    <recommendedName>
        <fullName evidence="3">Smr domain-containing protein</fullName>
    </recommendedName>
</protein>
<name>A0AAD7MKC3_9AGAR</name>
<feature type="compositionally biased region" description="Low complexity" evidence="1">
    <location>
        <begin position="84"/>
        <end position="95"/>
    </location>
</feature>
<sequence>MDFWIVVVVVVVLYLLFRVVGSDGENPSASQNDRLYARSQPTPPSLPAHGQYGSLNGTRSTPGQAPRPYVFSPPSRSSDARTIPAPAQSQPSSSSRPVLYGQYESVYGTQQVPRASTPPDPIGTPSPQPVRSSDVRILTIPAPRPLLPPLSSPNLPLRSSDVTTPPPPPRRHTWAADNLSLSSDAVRERVAELRKQAAEEGDLMANAFAQSQTFRRDGFRLEARRLARQGREHQQTSEALNKTACDMIFKGEEPNEVDLHGLFVKEAELKVQEAVLAAEQRGDLEVRFIVGQGIHSSDGPKLKPALVYFIGQMPGRSVHADPRNAGVLVVPLRLNGADDEAPKKRKQRKKRPVL</sequence>
<keyword evidence="2" id="KW-0732">Signal</keyword>
<dbReference type="PANTHER" id="PTHR47417">
    <property type="entry name" value="SMR DOMAIN-CONTAINING PROTEIN YPL199C"/>
    <property type="match status" value="1"/>
</dbReference>
<feature type="compositionally biased region" description="Pro residues" evidence="1">
    <location>
        <begin position="116"/>
        <end position="128"/>
    </location>
</feature>
<dbReference type="SMART" id="SM01162">
    <property type="entry name" value="DUF1771"/>
    <property type="match status" value="1"/>
</dbReference>
<dbReference type="InterPro" id="IPR036063">
    <property type="entry name" value="Smr_dom_sf"/>
</dbReference>
<evidence type="ECO:0000256" key="1">
    <source>
        <dbReference type="SAM" id="MobiDB-lite"/>
    </source>
</evidence>
<dbReference type="PROSITE" id="PS50828">
    <property type="entry name" value="SMR"/>
    <property type="match status" value="1"/>
</dbReference>
<dbReference type="SMART" id="SM00463">
    <property type="entry name" value="SMR"/>
    <property type="match status" value="1"/>
</dbReference>
<feature type="signal peptide" evidence="2">
    <location>
        <begin position="1"/>
        <end position="22"/>
    </location>
</feature>
<dbReference type="Pfam" id="PF08590">
    <property type="entry name" value="DUF1771"/>
    <property type="match status" value="1"/>
</dbReference>
<dbReference type="AlphaFoldDB" id="A0AAD7MKC3"/>
<comment type="caution">
    <text evidence="4">The sequence shown here is derived from an EMBL/GenBank/DDBJ whole genome shotgun (WGS) entry which is preliminary data.</text>
</comment>
<feature type="compositionally biased region" description="Polar residues" evidence="1">
    <location>
        <begin position="53"/>
        <end position="63"/>
    </location>
</feature>
<feature type="compositionally biased region" description="Pro residues" evidence="1">
    <location>
        <begin position="142"/>
        <end position="151"/>
    </location>
</feature>
<dbReference type="EMBL" id="JARKIB010000236">
    <property type="protein sequence ID" value="KAJ7720770.1"/>
    <property type="molecule type" value="Genomic_DNA"/>
</dbReference>
<proteinExistence type="predicted"/>
<organism evidence="4 5">
    <name type="scientific">Mycena metata</name>
    <dbReference type="NCBI Taxonomy" id="1033252"/>
    <lineage>
        <taxon>Eukaryota</taxon>
        <taxon>Fungi</taxon>
        <taxon>Dikarya</taxon>
        <taxon>Basidiomycota</taxon>
        <taxon>Agaricomycotina</taxon>
        <taxon>Agaricomycetes</taxon>
        <taxon>Agaricomycetidae</taxon>
        <taxon>Agaricales</taxon>
        <taxon>Marasmiineae</taxon>
        <taxon>Mycenaceae</taxon>
        <taxon>Mycena</taxon>
    </lineage>
</organism>
<reference evidence="4" key="1">
    <citation type="submission" date="2023-03" db="EMBL/GenBank/DDBJ databases">
        <title>Massive genome expansion in bonnet fungi (Mycena s.s.) driven by repeated elements and novel gene families across ecological guilds.</title>
        <authorList>
            <consortium name="Lawrence Berkeley National Laboratory"/>
            <person name="Harder C.B."/>
            <person name="Miyauchi S."/>
            <person name="Viragh M."/>
            <person name="Kuo A."/>
            <person name="Thoen E."/>
            <person name="Andreopoulos B."/>
            <person name="Lu D."/>
            <person name="Skrede I."/>
            <person name="Drula E."/>
            <person name="Henrissat B."/>
            <person name="Morin E."/>
            <person name="Kohler A."/>
            <person name="Barry K."/>
            <person name="LaButti K."/>
            <person name="Morin E."/>
            <person name="Salamov A."/>
            <person name="Lipzen A."/>
            <person name="Mereny Z."/>
            <person name="Hegedus B."/>
            <person name="Baldrian P."/>
            <person name="Stursova M."/>
            <person name="Weitz H."/>
            <person name="Taylor A."/>
            <person name="Grigoriev I.V."/>
            <person name="Nagy L.G."/>
            <person name="Martin F."/>
            <person name="Kauserud H."/>
        </authorList>
    </citation>
    <scope>NUCLEOTIDE SEQUENCE</scope>
    <source>
        <strain evidence="4">CBHHK182m</strain>
    </source>
</reference>
<evidence type="ECO:0000313" key="4">
    <source>
        <dbReference type="EMBL" id="KAJ7720770.1"/>
    </source>
</evidence>
<dbReference type="PANTHER" id="PTHR47417:SF1">
    <property type="entry name" value="SMR DOMAIN-CONTAINING PROTEIN YPL199C"/>
    <property type="match status" value="1"/>
</dbReference>
<dbReference type="InterPro" id="IPR013899">
    <property type="entry name" value="DUF1771"/>
</dbReference>
<keyword evidence="5" id="KW-1185">Reference proteome</keyword>
<feature type="region of interest" description="Disordered" evidence="1">
    <location>
        <begin position="111"/>
        <end position="179"/>
    </location>
</feature>
<evidence type="ECO:0000256" key="2">
    <source>
        <dbReference type="SAM" id="SignalP"/>
    </source>
</evidence>
<dbReference type="InterPro" id="IPR053020">
    <property type="entry name" value="Smr_domain_protein"/>
</dbReference>
<feature type="domain" description="Smr" evidence="3">
    <location>
        <begin position="257"/>
        <end position="333"/>
    </location>
</feature>